<keyword evidence="15" id="KW-1185">Reference proteome</keyword>
<keyword evidence="5 12" id="KW-0812">Transmembrane</keyword>
<dbReference type="InterPro" id="IPR008915">
    <property type="entry name" value="Peptidase_M50"/>
</dbReference>
<feature type="domain" description="Peptidase M50" evidence="13">
    <location>
        <begin position="30"/>
        <end position="103"/>
    </location>
</feature>
<proteinExistence type="inferred from homology"/>
<feature type="transmembrane region" description="Helical" evidence="12">
    <location>
        <begin position="81"/>
        <end position="102"/>
    </location>
</feature>
<evidence type="ECO:0000259" key="13">
    <source>
        <dbReference type="Pfam" id="PF02163"/>
    </source>
</evidence>
<evidence type="ECO:0000256" key="2">
    <source>
        <dbReference type="ARBA" id="ARBA00004141"/>
    </source>
</evidence>
<feature type="transmembrane region" description="Helical" evidence="12">
    <location>
        <begin position="12"/>
        <end position="39"/>
    </location>
</feature>
<evidence type="ECO:0000256" key="3">
    <source>
        <dbReference type="ARBA" id="ARBA00007931"/>
    </source>
</evidence>
<keyword evidence="9 12" id="KW-1133">Transmembrane helix</keyword>
<organism evidence="14 15">
    <name type="scientific">Evansella alkalicola</name>
    <dbReference type="NCBI Taxonomy" id="745819"/>
    <lineage>
        <taxon>Bacteria</taxon>
        <taxon>Bacillati</taxon>
        <taxon>Bacillota</taxon>
        <taxon>Bacilli</taxon>
        <taxon>Bacillales</taxon>
        <taxon>Bacillaceae</taxon>
        <taxon>Evansella</taxon>
    </lineage>
</organism>
<dbReference type="EMBL" id="JAHQCR010000045">
    <property type="protein sequence ID" value="MBU9721898.1"/>
    <property type="molecule type" value="Genomic_DNA"/>
</dbReference>
<evidence type="ECO:0000256" key="8">
    <source>
        <dbReference type="ARBA" id="ARBA00022833"/>
    </source>
</evidence>
<evidence type="ECO:0000256" key="6">
    <source>
        <dbReference type="ARBA" id="ARBA00022723"/>
    </source>
</evidence>
<evidence type="ECO:0000256" key="11">
    <source>
        <dbReference type="ARBA" id="ARBA00023136"/>
    </source>
</evidence>
<dbReference type="Pfam" id="PF02163">
    <property type="entry name" value="Peptidase_M50"/>
    <property type="match status" value="2"/>
</dbReference>
<accession>A0ABS6JTI5</accession>
<dbReference type="CDD" id="cd06161">
    <property type="entry name" value="S2P-M50_SpoIVFB"/>
    <property type="match status" value="1"/>
</dbReference>
<keyword evidence="4" id="KW-0645">Protease</keyword>
<evidence type="ECO:0000313" key="14">
    <source>
        <dbReference type="EMBL" id="MBU9721898.1"/>
    </source>
</evidence>
<keyword evidence="7" id="KW-0378">Hydrolase</keyword>
<comment type="subcellular location">
    <subcellularLocation>
        <location evidence="2">Membrane</location>
        <topology evidence="2">Multi-pass membrane protein</topology>
    </subcellularLocation>
</comment>
<evidence type="ECO:0000256" key="5">
    <source>
        <dbReference type="ARBA" id="ARBA00022692"/>
    </source>
</evidence>
<evidence type="ECO:0000256" key="1">
    <source>
        <dbReference type="ARBA" id="ARBA00001947"/>
    </source>
</evidence>
<sequence length="277" mass="32751">MINLLKKVHIHPIFWAILGAGAISGFFKEIIMLFIIVFVHEMGHSMMAQRFRWRIKKITLLPFGGMAETEEYGNRPVREEILVVLNGPVQHLWLMGVSYFLLLTPFWSEGDHQMFIFHNLTILLFNLLPVLPLDGGKLLFAFHSYIFPFHKAQQISFYMSISLLSIMSVIGLIFLPFHLNLIVVIIFLWIHHYLEWKQQPFMFLRFLLERKRYLMKGSTDIIRVSPTISVAEAMKKVNRQRYHYFILGNNNFRLEEKQVLEAFFDEEKRLHPISKLV</sequence>
<dbReference type="PANTHER" id="PTHR39188">
    <property type="entry name" value="MEMBRANE-ASSOCIATED ZINC METALLOPROTEASE M50B"/>
    <property type="match status" value="1"/>
</dbReference>
<comment type="caution">
    <text evidence="14">The sequence shown here is derived from an EMBL/GenBank/DDBJ whole genome shotgun (WGS) entry which is preliminary data.</text>
</comment>
<keyword evidence="8" id="KW-0862">Zinc</keyword>
<dbReference type="Proteomes" id="UP000790580">
    <property type="component" value="Unassembled WGS sequence"/>
</dbReference>
<evidence type="ECO:0000256" key="9">
    <source>
        <dbReference type="ARBA" id="ARBA00022989"/>
    </source>
</evidence>
<comment type="similarity">
    <text evidence="3">Belongs to the peptidase M50B family.</text>
</comment>
<keyword evidence="6" id="KW-0479">Metal-binding</keyword>
<reference evidence="14 15" key="1">
    <citation type="submission" date="2021-06" db="EMBL/GenBank/DDBJ databases">
        <title>Bacillus sp. RD4P76, an endophyte from a halophyte.</title>
        <authorList>
            <person name="Sun J.-Q."/>
        </authorList>
    </citation>
    <scope>NUCLEOTIDE SEQUENCE [LARGE SCALE GENOMIC DNA]</scope>
    <source>
        <strain evidence="14 15">JCM 17098</strain>
    </source>
</reference>
<keyword evidence="11 12" id="KW-0472">Membrane</keyword>
<dbReference type="RefSeq" id="WP_088076069.1">
    <property type="nucleotide sequence ID" value="NZ_JAHQCR010000045.1"/>
</dbReference>
<evidence type="ECO:0000256" key="12">
    <source>
        <dbReference type="SAM" id="Phobius"/>
    </source>
</evidence>
<gene>
    <name evidence="14" type="ORF">KS407_10675</name>
</gene>
<feature type="transmembrane region" description="Helical" evidence="12">
    <location>
        <begin position="114"/>
        <end position="134"/>
    </location>
</feature>
<evidence type="ECO:0000256" key="7">
    <source>
        <dbReference type="ARBA" id="ARBA00022801"/>
    </source>
</evidence>
<evidence type="ECO:0000256" key="10">
    <source>
        <dbReference type="ARBA" id="ARBA00023049"/>
    </source>
</evidence>
<name>A0ABS6JTI5_9BACI</name>
<comment type="cofactor">
    <cofactor evidence="1">
        <name>Zn(2+)</name>
        <dbReference type="ChEBI" id="CHEBI:29105"/>
    </cofactor>
</comment>
<feature type="domain" description="Peptidase M50" evidence="13">
    <location>
        <begin position="113"/>
        <end position="166"/>
    </location>
</feature>
<evidence type="ECO:0000256" key="4">
    <source>
        <dbReference type="ARBA" id="ARBA00022670"/>
    </source>
</evidence>
<dbReference type="PANTHER" id="PTHR39188:SF3">
    <property type="entry name" value="STAGE IV SPORULATION PROTEIN FB"/>
    <property type="match status" value="1"/>
</dbReference>
<keyword evidence="10" id="KW-0482">Metalloprotease</keyword>
<protein>
    <submittedName>
        <fullName evidence="14">M50 family metallopeptidase</fullName>
    </submittedName>
</protein>
<evidence type="ECO:0000313" key="15">
    <source>
        <dbReference type="Proteomes" id="UP000790580"/>
    </source>
</evidence>